<reference evidence="3 4" key="1">
    <citation type="submission" date="2024-04" db="EMBL/GenBank/DDBJ databases">
        <title>Draft genome sequence of Sessilibacter corallicola NBRC 116591.</title>
        <authorList>
            <person name="Miyakawa T."/>
            <person name="Kusuya Y."/>
            <person name="Miura T."/>
        </authorList>
    </citation>
    <scope>NUCLEOTIDE SEQUENCE [LARGE SCALE GENOMIC DNA]</scope>
    <source>
        <strain evidence="3 4">KU-00831-HH</strain>
    </source>
</reference>
<dbReference type="EMBL" id="BAABWN010000010">
    <property type="protein sequence ID" value="GAA6169263.1"/>
    <property type="molecule type" value="Genomic_DNA"/>
</dbReference>
<evidence type="ECO:0000256" key="1">
    <source>
        <dbReference type="SAM" id="MobiDB-lite"/>
    </source>
</evidence>
<organism evidence="3 4">
    <name type="scientific">Sessilibacter corallicola</name>
    <dbReference type="NCBI Taxonomy" id="2904075"/>
    <lineage>
        <taxon>Bacteria</taxon>
        <taxon>Pseudomonadati</taxon>
        <taxon>Pseudomonadota</taxon>
        <taxon>Gammaproteobacteria</taxon>
        <taxon>Cellvibrionales</taxon>
        <taxon>Cellvibrionaceae</taxon>
        <taxon>Sessilibacter</taxon>
    </lineage>
</organism>
<keyword evidence="4" id="KW-1185">Reference proteome</keyword>
<evidence type="ECO:0000313" key="3">
    <source>
        <dbReference type="EMBL" id="GAA6169263.1"/>
    </source>
</evidence>
<feature type="transmembrane region" description="Helical" evidence="2">
    <location>
        <begin position="35"/>
        <end position="55"/>
    </location>
</feature>
<accession>A0ABQ0AC82</accession>
<proteinExistence type="predicted"/>
<protein>
    <submittedName>
        <fullName evidence="3">Uncharacterized protein</fullName>
    </submittedName>
</protein>
<keyword evidence="2" id="KW-0472">Membrane</keyword>
<feature type="compositionally biased region" description="Basic and acidic residues" evidence="1">
    <location>
        <begin position="76"/>
        <end position="86"/>
    </location>
</feature>
<comment type="caution">
    <text evidence="3">The sequence shown here is derived from an EMBL/GenBank/DDBJ whole genome shotgun (WGS) entry which is preliminary data.</text>
</comment>
<evidence type="ECO:0000313" key="4">
    <source>
        <dbReference type="Proteomes" id="UP001465153"/>
    </source>
</evidence>
<dbReference type="Proteomes" id="UP001465153">
    <property type="component" value="Unassembled WGS sequence"/>
</dbReference>
<gene>
    <name evidence="3" type="ORF">NBRC116591_30740</name>
</gene>
<keyword evidence="2" id="KW-1133">Transmembrane helix</keyword>
<feature type="region of interest" description="Disordered" evidence="1">
    <location>
        <begin position="58"/>
        <end position="86"/>
    </location>
</feature>
<sequence length="86" mass="9972">MIHMFSWIFIVFALWASWFLTDIHSESTMENTIFPLLMLVFAINLLLKCIYFFGFSRSDTTADGYNDGNEVLSGYSERDNVNRDGD</sequence>
<evidence type="ECO:0000256" key="2">
    <source>
        <dbReference type="SAM" id="Phobius"/>
    </source>
</evidence>
<name>A0ABQ0AC82_9GAMM</name>
<keyword evidence="2" id="KW-0812">Transmembrane</keyword>